<dbReference type="RefSeq" id="WP_095044299.1">
    <property type="nucleotide sequence ID" value="NZ_LN890655.1"/>
</dbReference>
<dbReference type="PANTHER" id="PTHR38664:SF1">
    <property type="entry name" value="SLR0058 PROTEIN"/>
    <property type="match status" value="1"/>
</dbReference>
<evidence type="ECO:0000313" key="1">
    <source>
        <dbReference type="EMBL" id="CUS05037.2"/>
    </source>
</evidence>
<evidence type="ECO:0008006" key="3">
    <source>
        <dbReference type="Google" id="ProtNLM"/>
    </source>
</evidence>
<evidence type="ECO:0000313" key="2">
    <source>
        <dbReference type="Proteomes" id="UP000215027"/>
    </source>
</evidence>
<dbReference type="Proteomes" id="UP000215027">
    <property type="component" value="Chromosome I"/>
</dbReference>
<name>A0A170PIU1_9CHLR</name>
<protein>
    <recommendedName>
        <fullName evidence="3">Poly(Hydroxyalkanoate) granule-associated protein</fullName>
    </recommendedName>
</protein>
<dbReference type="AlphaFoldDB" id="A0A170PIU1"/>
<gene>
    <name evidence="1" type="ORF">CFX0092_A3159</name>
</gene>
<proteinExistence type="predicted"/>
<reference evidence="1" key="1">
    <citation type="submission" date="2016-01" db="EMBL/GenBank/DDBJ databases">
        <authorList>
            <person name="Mcilroy J.S."/>
            <person name="Karst M S."/>
            <person name="Albertsen M."/>
        </authorList>
    </citation>
    <scope>NUCLEOTIDE SEQUENCE</scope>
    <source>
        <strain evidence="1">Cfx-K</strain>
    </source>
</reference>
<dbReference type="EMBL" id="LN890655">
    <property type="protein sequence ID" value="CUS05037.2"/>
    <property type="molecule type" value="Genomic_DNA"/>
</dbReference>
<sequence length="126" mass="14110">MTDQIEIIEETTEATNTLLSGLRRVLMAAVGAVVLTQEQIEDFVGKLVDRGEIADGDARKLINDVVERRKKIVHSGARKAEDEMDRRIESLLWRMNIPSKGEIDSLSDKIAELSRKVDDLNHQSPG</sequence>
<keyword evidence="2" id="KW-1185">Reference proteome</keyword>
<dbReference type="KEGG" id="pbf:CFX0092_A3159"/>
<organism evidence="1 2">
    <name type="scientific">Candidatus Promineifilum breve</name>
    <dbReference type="NCBI Taxonomy" id="1806508"/>
    <lineage>
        <taxon>Bacteria</taxon>
        <taxon>Bacillati</taxon>
        <taxon>Chloroflexota</taxon>
        <taxon>Ardenticatenia</taxon>
        <taxon>Candidatus Promineifilales</taxon>
        <taxon>Candidatus Promineifilaceae</taxon>
        <taxon>Candidatus Promineifilum</taxon>
    </lineage>
</organism>
<dbReference type="InterPro" id="IPR008769">
    <property type="entry name" value="PhaF_PhaI"/>
</dbReference>
<dbReference type="Pfam" id="PF05597">
    <property type="entry name" value="Phasin"/>
    <property type="match status" value="1"/>
</dbReference>
<dbReference type="OrthoDB" id="159832at2"/>
<accession>A0A170PIU1</accession>
<dbReference type="PANTHER" id="PTHR38664">
    <property type="entry name" value="SLR0058 PROTEIN"/>
    <property type="match status" value="1"/>
</dbReference>